<feature type="compositionally biased region" description="Basic and acidic residues" evidence="1">
    <location>
        <begin position="273"/>
        <end position="284"/>
    </location>
</feature>
<feature type="region of interest" description="Disordered" evidence="1">
    <location>
        <begin position="333"/>
        <end position="365"/>
    </location>
</feature>
<feature type="compositionally biased region" description="Acidic residues" evidence="1">
    <location>
        <begin position="439"/>
        <end position="450"/>
    </location>
</feature>
<organism evidence="2">
    <name type="scientific">Anthurium amnicola</name>
    <dbReference type="NCBI Taxonomy" id="1678845"/>
    <lineage>
        <taxon>Eukaryota</taxon>
        <taxon>Viridiplantae</taxon>
        <taxon>Streptophyta</taxon>
        <taxon>Embryophyta</taxon>
        <taxon>Tracheophyta</taxon>
        <taxon>Spermatophyta</taxon>
        <taxon>Magnoliopsida</taxon>
        <taxon>Liliopsida</taxon>
        <taxon>Araceae</taxon>
        <taxon>Pothoideae</taxon>
        <taxon>Potheae</taxon>
        <taxon>Anthurium</taxon>
    </lineage>
</organism>
<dbReference type="AlphaFoldDB" id="A0A1D1Y5K0"/>
<feature type="compositionally biased region" description="Basic and acidic residues" evidence="1">
    <location>
        <begin position="416"/>
        <end position="427"/>
    </location>
</feature>
<feature type="compositionally biased region" description="Basic and acidic residues" evidence="1">
    <location>
        <begin position="333"/>
        <end position="343"/>
    </location>
</feature>
<feature type="compositionally biased region" description="Gly residues" evidence="1">
    <location>
        <begin position="139"/>
        <end position="150"/>
    </location>
</feature>
<dbReference type="GO" id="GO:0003729">
    <property type="term" value="F:mRNA binding"/>
    <property type="evidence" value="ECO:0007669"/>
    <property type="project" value="TreeGrafter"/>
</dbReference>
<feature type="compositionally biased region" description="Low complexity" evidence="1">
    <location>
        <begin position="55"/>
        <end position="69"/>
    </location>
</feature>
<feature type="compositionally biased region" description="Basic and acidic residues" evidence="1">
    <location>
        <begin position="1"/>
        <end position="10"/>
    </location>
</feature>
<feature type="region of interest" description="Disordered" evidence="1">
    <location>
        <begin position="1"/>
        <end position="23"/>
    </location>
</feature>
<dbReference type="Pfam" id="PF06273">
    <property type="entry name" value="eIF-4B"/>
    <property type="match status" value="2"/>
</dbReference>
<feature type="region of interest" description="Disordered" evidence="1">
    <location>
        <begin position="257"/>
        <end position="318"/>
    </location>
</feature>
<feature type="non-terminal residue" evidence="2">
    <location>
        <position position="1"/>
    </location>
</feature>
<dbReference type="GO" id="GO:0003743">
    <property type="term" value="F:translation initiation factor activity"/>
    <property type="evidence" value="ECO:0007669"/>
    <property type="project" value="UniProtKB-KW"/>
</dbReference>
<feature type="region of interest" description="Disordered" evidence="1">
    <location>
        <begin position="385"/>
        <end position="450"/>
    </location>
</feature>
<feature type="compositionally biased region" description="Basic and acidic residues" evidence="1">
    <location>
        <begin position="153"/>
        <end position="173"/>
    </location>
</feature>
<keyword evidence="2" id="KW-0396">Initiation factor</keyword>
<reference evidence="2" key="1">
    <citation type="submission" date="2015-07" db="EMBL/GenBank/DDBJ databases">
        <title>Transcriptome Assembly of Anthurium amnicola.</title>
        <authorList>
            <person name="Suzuki J."/>
        </authorList>
    </citation>
    <scope>NUCLEOTIDE SEQUENCE</scope>
</reference>
<dbReference type="PANTHER" id="PTHR32091">
    <property type="entry name" value="EUKARYOTIC TRANSLATION INITIATION FACTOR 4B"/>
    <property type="match status" value="1"/>
</dbReference>
<evidence type="ECO:0000313" key="2">
    <source>
        <dbReference type="EMBL" id="JAT49917.1"/>
    </source>
</evidence>
<dbReference type="EMBL" id="GDJX01018019">
    <property type="protein sequence ID" value="JAT49917.1"/>
    <property type="molecule type" value="Transcribed_RNA"/>
</dbReference>
<sequence>KEERELRGRPGEQMATTVSAWGKPGAWALDSEEQEAMEMLQQQQEGPAAIPPSEPSAEFPSLATAAATKTSKKKKGQTVSLAEFSTGKPVTHGTAKFQVRSSSSSTHDANSKGLTANERLMLPTGPRERTAEELEHGSRGFGYSYGGGGRPRMNGEDSVSRWDASRVSDEPRRNNFGGGGDLAPSRADEIDDWGANKRSVAPPMERRERTGGFFESQSRADESDTWISNKSVAPPLSNNRRMGDGYRERRGFELFNREAFNGGGGPDSGSWGKKSEDPSGERPRLMLKPRTLPLANDDGEQHMEQVQRSKSNGINPFGAARPREEVLAEKGHPVVTDNGDRQGEQQQVSRSKGLNPFGAARPREEVLAEKGREWKEIDERLESMKMREVAPAGSEVPSFTNKGFGLRNGPGNQPGDRTEMNWRKEDPVDPPSGSPRAEEAEETEEGAGND</sequence>
<feature type="compositionally biased region" description="Polar residues" evidence="1">
    <location>
        <begin position="225"/>
        <end position="240"/>
    </location>
</feature>
<keyword evidence="2" id="KW-0648">Protein biosynthesis</keyword>
<name>A0A1D1Y5K0_9ARAE</name>
<protein>
    <submittedName>
        <fullName evidence="2">Eukaryotic translation initiation factor 4H</fullName>
    </submittedName>
</protein>
<feature type="region of interest" description="Disordered" evidence="1">
    <location>
        <begin position="38"/>
        <end position="245"/>
    </location>
</feature>
<dbReference type="PANTHER" id="PTHR32091:SF17">
    <property type="entry name" value="EUKARYOTIC TRANSLATION INITIATION FACTOR 4B3"/>
    <property type="match status" value="1"/>
</dbReference>
<evidence type="ECO:0000256" key="1">
    <source>
        <dbReference type="SAM" id="MobiDB-lite"/>
    </source>
</evidence>
<proteinExistence type="predicted"/>
<feature type="compositionally biased region" description="Polar residues" evidence="1">
    <location>
        <begin position="99"/>
        <end position="114"/>
    </location>
</feature>
<dbReference type="InterPro" id="IPR010433">
    <property type="entry name" value="EIF-4B_pln"/>
</dbReference>
<gene>
    <name evidence="2" type="primary">EIF4H_4</name>
    <name evidence="2" type="ORF">g.93744</name>
</gene>
<feature type="compositionally biased region" description="Basic and acidic residues" evidence="1">
    <location>
        <begin position="126"/>
        <end position="138"/>
    </location>
</feature>
<feature type="compositionally biased region" description="Low complexity" evidence="1">
    <location>
        <begin position="38"/>
        <end position="48"/>
    </location>
</feature>
<accession>A0A1D1Y5K0</accession>